<dbReference type="Pfam" id="PF01565">
    <property type="entry name" value="FAD_binding_4"/>
    <property type="match status" value="1"/>
</dbReference>
<evidence type="ECO:0000313" key="7">
    <source>
        <dbReference type="EMBL" id="SDS15866.1"/>
    </source>
</evidence>
<dbReference type="AlphaFoldDB" id="A0A1H1PXM7"/>
<keyword evidence="8" id="KW-1185">Reference proteome</keyword>
<evidence type="ECO:0000256" key="1">
    <source>
        <dbReference type="ARBA" id="ARBA00001974"/>
    </source>
</evidence>
<proteinExistence type="inferred from homology"/>
<dbReference type="Proteomes" id="UP000199700">
    <property type="component" value="Chromosome"/>
</dbReference>
<dbReference type="Gene3D" id="3.30.43.10">
    <property type="entry name" value="Uridine Diphospho-n-acetylenolpyruvylglucosamine Reductase, domain 2"/>
    <property type="match status" value="1"/>
</dbReference>
<keyword evidence="5" id="KW-0560">Oxidoreductase</keyword>
<comment type="cofactor">
    <cofactor evidence="1">
        <name>FAD</name>
        <dbReference type="ChEBI" id="CHEBI:57692"/>
    </cofactor>
</comment>
<dbReference type="GO" id="GO:0071949">
    <property type="term" value="F:FAD binding"/>
    <property type="evidence" value="ECO:0007669"/>
    <property type="project" value="InterPro"/>
</dbReference>
<dbReference type="RefSeq" id="WP_197679679.1">
    <property type="nucleotide sequence ID" value="NZ_LT629739.1"/>
</dbReference>
<dbReference type="InterPro" id="IPR036318">
    <property type="entry name" value="FAD-bd_PCMH-like_sf"/>
</dbReference>
<evidence type="ECO:0000256" key="4">
    <source>
        <dbReference type="ARBA" id="ARBA00022827"/>
    </source>
</evidence>
<dbReference type="InterPro" id="IPR016166">
    <property type="entry name" value="FAD-bd_PCMH"/>
</dbReference>
<evidence type="ECO:0000256" key="3">
    <source>
        <dbReference type="ARBA" id="ARBA00022630"/>
    </source>
</evidence>
<dbReference type="PANTHER" id="PTHR42973:SF39">
    <property type="entry name" value="FAD-BINDING PCMH-TYPE DOMAIN-CONTAINING PROTEIN"/>
    <property type="match status" value="1"/>
</dbReference>
<dbReference type="Gene3D" id="3.30.465.10">
    <property type="match status" value="1"/>
</dbReference>
<sequence>MTVLSTSILDELRAAVQGRVWLPASTEFDEVHRPWNRAIDQDVLAVVEASGVDDISSLVRFARSRGLSIATQPSGHGATGRASGAILLRTTRLNQIVIDPKQRTAMIGSGTRAGQLQAAAADHGLTGLPGSSPVVTVAGVALGGGLSWFGRSFGWVGDSIRAFDIVDAEGRARRITSDTDPELFWALRGAGSELVIVTGLEVQLHEAPEVFGGRQLWSAAHARDVAEVFRSLTATAPDDLNLWLELLSFPGADPMVAIDSTYLGTEAEVRRLMRATEALPTPLSDTRAPMSVADLGTITAEPTEPVPGSSHAELLTTLDDTALDALLKTPIDPLLSVQVRHLGGALARPTDNPHGALSEPFSVYMFGLPVTEEAAESITKKQADLARALPTTGRKPVTFLSPSESLADALPESALARLRRLKQERDPEGVFVGNFPTFG</sequence>
<feature type="domain" description="FAD-binding PCMH-type" evidence="6">
    <location>
        <begin position="39"/>
        <end position="207"/>
    </location>
</feature>
<dbReference type="EMBL" id="LT629739">
    <property type="protein sequence ID" value="SDS15866.1"/>
    <property type="molecule type" value="Genomic_DNA"/>
</dbReference>
<dbReference type="GO" id="GO:0016491">
    <property type="term" value="F:oxidoreductase activity"/>
    <property type="evidence" value="ECO:0007669"/>
    <property type="project" value="UniProtKB-KW"/>
</dbReference>
<reference evidence="7" key="1">
    <citation type="submission" date="2016-10" db="EMBL/GenBank/DDBJ databases">
        <authorList>
            <person name="Varghese N."/>
            <person name="Submissions S."/>
        </authorList>
    </citation>
    <scope>NUCLEOTIDE SEQUENCE [LARGE SCALE GENOMIC DNA]</scope>
    <source>
        <strain evidence="7">DSM 22082</strain>
    </source>
</reference>
<dbReference type="PANTHER" id="PTHR42973">
    <property type="entry name" value="BINDING OXIDOREDUCTASE, PUTATIVE (AFU_ORTHOLOGUE AFUA_1G17690)-RELATED"/>
    <property type="match status" value="1"/>
</dbReference>
<organism evidence="7 8">
    <name type="scientific">Brevibacterium sandarakinum</name>
    <dbReference type="NCBI Taxonomy" id="629680"/>
    <lineage>
        <taxon>Bacteria</taxon>
        <taxon>Bacillati</taxon>
        <taxon>Actinomycetota</taxon>
        <taxon>Actinomycetes</taxon>
        <taxon>Micrococcales</taxon>
        <taxon>Brevibacteriaceae</taxon>
        <taxon>Brevibacterium</taxon>
    </lineage>
</organism>
<protein>
    <submittedName>
        <fullName evidence="7">FAD/FMN-containing dehydrogenase</fullName>
    </submittedName>
</protein>
<dbReference type="InterPro" id="IPR016167">
    <property type="entry name" value="FAD-bd_PCMH_sub1"/>
</dbReference>
<dbReference type="PROSITE" id="PS51387">
    <property type="entry name" value="FAD_PCMH"/>
    <property type="match status" value="1"/>
</dbReference>
<evidence type="ECO:0000256" key="2">
    <source>
        <dbReference type="ARBA" id="ARBA00005466"/>
    </source>
</evidence>
<evidence type="ECO:0000256" key="5">
    <source>
        <dbReference type="ARBA" id="ARBA00023002"/>
    </source>
</evidence>
<comment type="similarity">
    <text evidence="2">Belongs to the oxygen-dependent FAD-linked oxidoreductase family.</text>
</comment>
<evidence type="ECO:0000313" key="8">
    <source>
        <dbReference type="Proteomes" id="UP000199700"/>
    </source>
</evidence>
<dbReference type="InterPro" id="IPR006094">
    <property type="entry name" value="Oxid_FAD_bind_N"/>
</dbReference>
<gene>
    <name evidence="7" type="ORF">SAMN04489751_1363</name>
</gene>
<dbReference type="InterPro" id="IPR050416">
    <property type="entry name" value="FAD-linked_Oxidoreductase"/>
</dbReference>
<accession>A0A1H1PXM7</accession>
<keyword evidence="4" id="KW-0274">FAD</keyword>
<dbReference type="SUPFAM" id="SSF56176">
    <property type="entry name" value="FAD-binding/transporter-associated domain-like"/>
    <property type="match status" value="1"/>
</dbReference>
<keyword evidence="3" id="KW-0285">Flavoprotein</keyword>
<dbReference type="Gene3D" id="3.40.462.20">
    <property type="match status" value="1"/>
</dbReference>
<evidence type="ECO:0000259" key="6">
    <source>
        <dbReference type="PROSITE" id="PS51387"/>
    </source>
</evidence>
<dbReference type="InterPro" id="IPR016169">
    <property type="entry name" value="FAD-bd_PCMH_sub2"/>
</dbReference>
<dbReference type="STRING" id="629680.SAMN04489751_1363"/>
<name>A0A1H1PXM7_BRESA</name>